<evidence type="ECO:0000313" key="3">
    <source>
        <dbReference type="Proteomes" id="UP000596929"/>
    </source>
</evidence>
<name>A0ABR7DF25_9CLOT</name>
<keyword evidence="1" id="KW-0812">Transmembrane</keyword>
<dbReference type="Proteomes" id="UP000596929">
    <property type="component" value="Unassembled WGS sequence"/>
</dbReference>
<keyword evidence="1" id="KW-1133">Transmembrane helix</keyword>
<organism evidence="2 3">
    <name type="scientific">Clostridium hominis</name>
    <dbReference type="NCBI Taxonomy" id="2763036"/>
    <lineage>
        <taxon>Bacteria</taxon>
        <taxon>Bacillati</taxon>
        <taxon>Bacillota</taxon>
        <taxon>Clostridia</taxon>
        <taxon>Eubacteriales</taxon>
        <taxon>Clostridiaceae</taxon>
        <taxon>Clostridium</taxon>
    </lineage>
</organism>
<feature type="transmembrane region" description="Helical" evidence="1">
    <location>
        <begin position="54"/>
        <end position="73"/>
    </location>
</feature>
<reference evidence="2 3" key="1">
    <citation type="submission" date="2020-08" db="EMBL/GenBank/DDBJ databases">
        <title>Genome public.</title>
        <authorList>
            <person name="Liu C."/>
            <person name="Sun Q."/>
        </authorList>
    </citation>
    <scope>NUCLEOTIDE SEQUENCE [LARGE SCALE GENOMIC DNA]</scope>
    <source>
        <strain evidence="2 3">NSJ-6</strain>
    </source>
</reference>
<dbReference type="RefSeq" id="WP_032117890.1">
    <property type="nucleotide sequence ID" value="NZ_JACOOO010000022.1"/>
</dbReference>
<evidence type="ECO:0000256" key="1">
    <source>
        <dbReference type="SAM" id="Phobius"/>
    </source>
</evidence>
<gene>
    <name evidence="2" type="ORF">H8S20_11085</name>
</gene>
<dbReference type="EMBL" id="JACOOO010000022">
    <property type="protein sequence ID" value="MBC5629433.1"/>
    <property type="molecule type" value="Genomic_DNA"/>
</dbReference>
<evidence type="ECO:0000313" key="2">
    <source>
        <dbReference type="EMBL" id="MBC5629433.1"/>
    </source>
</evidence>
<accession>A0ABR7DF25</accession>
<dbReference type="Pfam" id="PF06149">
    <property type="entry name" value="DUF969"/>
    <property type="match status" value="1"/>
</dbReference>
<feature type="transmembrane region" description="Helical" evidence="1">
    <location>
        <begin position="7"/>
        <end position="34"/>
    </location>
</feature>
<dbReference type="InterPro" id="IPR010374">
    <property type="entry name" value="DUF969"/>
</dbReference>
<feature type="transmembrane region" description="Helical" evidence="1">
    <location>
        <begin position="193"/>
        <end position="210"/>
    </location>
</feature>
<feature type="transmembrane region" description="Helical" evidence="1">
    <location>
        <begin position="162"/>
        <end position="181"/>
    </location>
</feature>
<sequence>MVLIGILIVIIGFALKFDSIAVIIVSALATGLAANMDINEILTVLGKTFVDQRLMTIFILTLPVVGICERYGLKQKAIQLISNVKNLSTGKLLTLYCFIRQLCGAASVRIGGHPQFVRPLINPMAQGAAIGKHGKIDKKTEDKIKAASAAAENYGNFFGQNLFLASSGVLLVANSLTELGYNATGIDVAKASIPIAVFAFVFVLIQNMILDKKMDKLYGTKNKSKK</sequence>
<protein>
    <submittedName>
        <fullName evidence="2">DUF969 domain-containing protein</fullName>
    </submittedName>
</protein>
<proteinExistence type="predicted"/>
<keyword evidence="3" id="KW-1185">Reference proteome</keyword>
<keyword evidence="1" id="KW-0472">Membrane</keyword>
<comment type="caution">
    <text evidence="2">The sequence shown here is derived from an EMBL/GenBank/DDBJ whole genome shotgun (WGS) entry which is preliminary data.</text>
</comment>